<dbReference type="AlphaFoldDB" id="A0A835V674"/>
<evidence type="ECO:0000256" key="1">
    <source>
        <dbReference type="SAM" id="MobiDB-lite"/>
    </source>
</evidence>
<gene>
    <name evidence="2" type="ORF">HPP92_008253</name>
</gene>
<feature type="region of interest" description="Disordered" evidence="1">
    <location>
        <begin position="28"/>
        <end position="53"/>
    </location>
</feature>
<dbReference type="EMBL" id="JADCNM010000004">
    <property type="protein sequence ID" value="KAG0486158.1"/>
    <property type="molecule type" value="Genomic_DNA"/>
</dbReference>
<comment type="caution">
    <text evidence="2">The sequence shown here is derived from an EMBL/GenBank/DDBJ whole genome shotgun (WGS) entry which is preliminary data.</text>
</comment>
<evidence type="ECO:0000313" key="3">
    <source>
        <dbReference type="Proteomes" id="UP000639772"/>
    </source>
</evidence>
<dbReference type="Proteomes" id="UP000639772">
    <property type="component" value="Unassembled WGS sequence"/>
</dbReference>
<name>A0A835V674_VANPL</name>
<protein>
    <submittedName>
        <fullName evidence="2">Uncharacterized protein</fullName>
    </submittedName>
</protein>
<organism evidence="2 3">
    <name type="scientific">Vanilla planifolia</name>
    <name type="common">Vanilla</name>
    <dbReference type="NCBI Taxonomy" id="51239"/>
    <lineage>
        <taxon>Eukaryota</taxon>
        <taxon>Viridiplantae</taxon>
        <taxon>Streptophyta</taxon>
        <taxon>Embryophyta</taxon>
        <taxon>Tracheophyta</taxon>
        <taxon>Spermatophyta</taxon>
        <taxon>Magnoliopsida</taxon>
        <taxon>Liliopsida</taxon>
        <taxon>Asparagales</taxon>
        <taxon>Orchidaceae</taxon>
        <taxon>Vanilloideae</taxon>
        <taxon>Vanilleae</taxon>
        <taxon>Vanilla</taxon>
    </lineage>
</organism>
<feature type="non-terminal residue" evidence="2">
    <location>
        <position position="1"/>
    </location>
</feature>
<sequence length="53" mass="5804">RRALVGVGRREAGRDSALVWLVGRTRVRFGGSSGGGRRGRRRREPEAGKDALE</sequence>
<accession>A0A835V674</accession>
<reference evidence="2 3" key="1">
    <citation type="journal article" date="2020" name="Nat. Food">
        <title>A phased Vanilla planifolia genome enables genetic improvement of flavour and production.</title>
        <authorList>
            <person name="Hasing T."/>
            <person name="Tang H."/>
            <person name="Brym M."/>
            <person name="Khazi F."/>
            <person name="Huang T."/>
            <person name="Chambers A.H."/>
        </authorList>
    </citation>
    <scope>NUCLEOTIDE SEQUENCE [LARGE SCALE GENOMIC DNA]</scope>
    <source>
        <tissue evidence="2">Leaf</tissue>
    </source>
</reference>
<feature type="compositionally biased region" description="Basic and acidic residues" evidence="1">
    <location>
        <begin position="43"/>
        <end position="53"/>
    </location>
</feature>
<evidence type="ECO:0000313" key="2">
    <source>
        <dbReference type="EMBL" id="KAG0486158.1"/>
    </source>
</evidence>
<proteinExistence type="predicted"/>